<dbReference type="Gene3D" id="3.40.50.1820">
    <property type="entry name" value="alpha/beta hydrolase"/>
    <property type="match status" value="1"/>
</dbReference>
<sequence length="658" mass="73647">MKLLLKKIAGITISASFLLLGSSALAQKKLVPVEHFISENMFSNPRLSPDGQHIAIKVKIMRNGRLTPMLHIYSLPSLQLISTMALPKFEIPLSVYWISNTRLVVTKGLEVGLREAPQATGEVIAVDLDGKKFEYLYGYDNFKSSNKGTRYLDDRGYGTLEGINENKNGNIYLGVHLWQGKSSSLYEIDTFKSTRKLITDIAKPNLSFYLTANGVPRFATGYDDENQQIVFRKDSAGQAWQAMSKEWIGSSFRPLEFTDNGEGLYFMQSEDGEPAALFKENLVTGKRTKLAHDANTDLSVQWTEYPYQPFAVVNQQGIPQFTYLDTNSSNAQLHKALAAQFPGAIVNFINFTDDGNKLLFGVASDRDPGSFYLFDRKTGTADLLFSVMPEIDPSEMAERRPVQVPTRDGQGIEAYLTMPKTDGIAAKAAPLIVFPHGGPHGVRDSWYFDSDAQFLASRGYAVLQVNYRGSSGRGENFRALGYREWGGKIQDDIIDSVNHLIKLGQVDSRRICSFGASFGAYSALMLAIREPNLFRCAIGYAGVYDLTYIFDEARAKNLKSTTNYFAKVLSQDPAVLRKNSPALNADKLKAPVWIIHGGKDEVTPPEHAYRMRKALIDAGNEPEWTFEPDEGHGFYDVERRKDLYLRLEQFLGKHLQMK</sequence>
<keyword evidence="2" id="KW-0732">Signal</keyword>
<dbReference type="PANTHER" id="PTHR42776">
    <property type="entry name" value="SERINE PEPTIDASE S9 FAMILY MEMBER"/>
    <property type="match status" value="1"/>
</dbReference>
<dbReference type="GO" id="GO:0006508">
    <property type="term" value="P:proteolysis"/>
    <property type="evidence" value="ECO:0007669"/>
    <property type="project" value="InterPro"/>
</dbReference>
<evidence type="ECO:0000256" key="2">
    <source>
        <dbReference type="SAM" id="SignalP"/>
    </source>
</evidence>
<dbReference type="InterPro" id="IPR001375">
    <property type="entry name" value="Peptidase_S9_cat"/>
</dbReference>
<protein>
    <submittedName>
        <fullName evidence="4">S9 family peptidase</fullName>
    </submittedName>
</protein>
<dbReference type="GO" id="GO:0004252">
    <property type="term" value="F:serine-type endopeptidase activity"/>
    <property type="evidence" value="ECO:0007669"/>
    <property type="project" value="TreeGrafter"/>
</dbReference>
<proteinExistence type="predicted"/>
<dbReference type="AlphaFoldDB" id="A0A941DZC8"/>
<keyword evidence="1" id="KW-0378">Hydrolase</keyword>
<gene>
    <name evidence="4" type="ORF">KDM90_00265</name>
</gene>
<evidence type="ECO:0000313" key="4">
    <source>
        <dbReference type="EMBL" id="MBR7798441.1"/>
    </source>
</evidence>
<keyword evidence="5" id="KW-1185">Reference proteome</keyword>
<evidence type="ECO:0000256" key="1">
    <source>
        <dbReference type="ARBA" id="ARBA00022801"/>
    </source>
</evidence>
<name>A0A941DZC8_9BURK</name>
<comment type="caution">
    <text evidence="4">The sequence shown here is derived from an EMBL/GenBank/DDBJ whole genome shotgun (WGS) entry which is preliminary data.</text>
</comment>
<dbReference type="RefSeq" id="WP_212673623.1">
    <property type="nucleotide sequence ID" value="NZ_JAGSPJ010000001.1"/>
</dbReference>
<accession>A0A941DZC8</accession>
<evidence type="ECO:0000259" key="3">
    <source>
        <dbReference type="Pfam" id="PF00326"/>
    </source>
</evidence>
<dbReference type="Proteomes" id="UP000678545">
    <property type="component" value="Unassembled WGS sequence"/>
</dbReference>
<feature type="chain" id="PRO_5036705086" evidence="2">
    <location>
        <begin position="27"/>
        <end position="658"/>
    </location>
</feature>
<dbReference type="EMBL" id="JAGSPJ010000001">
    <property type="protein sequence ID" value="MBR7798441.1"/>
    <property type="molecule type" value="Genomic_DNA"/>
</dbReference>
<feature type="signal peptide" evidence="2">
    <location>
        <begin position="1"/>
        <end position="26"/>
    </location>
</feature>
<feature type="domain" description="Peptidase S9 prolyl oligopeptidase catalytic" evidence="3">
    <location>
        <begin position="446"/>
        <end position="657"/>
    </location>
</feature>
<dbReference type="SUPFAM" id="SSF82171">
    <property type="entry name" value="DPP6 N-terminal domain-like"/>
    <property type="match status" value="1"/>
</dbReference>
<reference evidence="4" key="1">
    <citation type="submission" date="2021-04" db="EMBL/GenBank/DDBJ databases">
        <title>novel species isolated from subtropical streams in China.</title>
        <authorList>
            <person name="Lu H."/>
        </authorList>
    </citation>
    <scope>NUCLEOTIDE SEQUENCE</scope>
    <source>
        <strain evidence="4">FT137W</strain>
    </source>
</reference>
<dbReference type="Pfam" id="PF00326">
    <property type="entry name" value="Peptidase_S9"/>
    <property type="match status" value="1"/>
</dbReference>
<dbReference type="PANTHER" id="PTHR42776:SF27">
    <property type="entry name" value="DIPEPTIDYL PEPTIDASE FAMILY MEMBER 6"/>
    <property type="match status" value="1"/>
</dbReference>
<organism evidence="4 5">
    <name type="scientific">Undibacterium fentianense</name>
    <dbReference type="NCBI Taxonomy" id="2828728"/>
    <lineage>
        <taxon>Bacteria</taxon>
        <taxon>Pseudomonadati</taxon>
        <taxon>Pseudomonadota</taxon>
        <taxon>Betaproteobacteria</taxon>
        <taxon>Burkholderiales</taxon>
        <taxon>Oxalobacteraceae</taxon>
        <taxon>Undibacterium</taxon>
    </lineage>
</organism>
<dbReference type="InterPro" id="IPR029058">
    <property type="entry name" value="AB_hydrolase_fold"/>
</dbReference>
<dbReference type="SUPFAM" id="SSF53474">
    <property type="entry name" value="alpha/beta-Hydrolases"/>
    <property type="match status" value="1"/>
</dbReference>
<evidence type="ECO:0000313" key="5">
    <source>
        <dbReference type="Proteomes" id="UP000678545"/>
    </source>
</evidence>